<evidence type="ECO:0000259" key="2">
    <source>
        <dbReference type="Pfam" id="PF00582"/>
    </source>
</evidence>
<evidence type="ECO:0000313" key="3">
    <source>
        <dbReference type="EMBL" id="SKC43488.1"/>
    </source>
</evidence>
<dbReference type="CDD" id="cd00293">
    <property type="entry name" value="USP-like"/>
    <property type="match status" value="2"/>
</dbReference>
<dbReference type="PRINTS" id="PR01438">
    <property type="entry name" value="UNVRSLSTRESS"/>
</dbReference>
<feature type="domain" description="UspA" evidence="2">
    <location>
        <begin position="1"/>
        <end position="141"/>
    </location>
</feature>
<feature type="domain" description="UspA" evidence="2">
    <location>
        <begin position="227"/>
        <end position="273"/>
    </location>
</feature>
<dbReference type="AlphaFoldDB" id="A0A1T5IWZ7"/>
<evidence type="ECO:0000256" key="1">
    <source>
        <dbReference type="ARBA" id="ARBA00008791"/>
    </source>
</evidence>
<dbReference type="OrthoDB" id="1522603at2"/>
<dbReference type="Pfam" id="PF00582">
    <property type="entry name" value="Usp"/>
    <property type="match status" value="2"/>
</dbReference>
<accession>A0A1T5IWZ7</accession>
<keyword evidence="4" id="KW-1185">Reference proteome</keyword>
<dbReference type="InterPro" id="IPR006016">
    <property type="entry name" value="UspA"/>
</dbReference>
<dbReference type="Proteomes" id="UP000190961">
    <property type="component" value="Unassembled WGS sequence"/>
</dbReference>
<dbReference type="EMBL" id="FUZU01000001">
    <property type="protein sequence ID" value="SKC43488.1"/>
    <property type="molecule type" value="Genomic_DNA"/>
</dbReference>
<protein>
    <submittedName>
        <fullName evidence="3">Nucleotide-binding universal stress protein, UspA family</fullName>
    </submittedName>
</protein>
<dbReference type="InterPro" id="IPR006015">
    <property type="entry name" value="Universal_stress_UspA"/>
</dbReference>
<organism evidence="3 4">
    <name type="scientific">Ohtaekwangia koreensis</name>
    <dbReference type="NCBI Taxonomy" id="688867"/>
    <lineage>
        <taxon>Bacteria</taxon>
        <taxon>Pseudomonadati</taxon>
        <taxon>Bacteroidota</taxon>
        <taxon>Cytophagia</taxon>
        <taxon>Cytophagales</taxon>
        <taxon>Fulvivirgaceae</taxon>
        <taxon>Ohtaekwangia</taxon>
    </lineage>
</organism>
<dbReference type="Gene3D" id="3.40.50.620">
    <property type="entry name" value="HUPs"/>
    <property type="match status" value="2"/>
</dbReference>
<dbReference type="PANTHER" id="PTHR46268:SF6">
    <property type="entry name" value="UNIVERSAL STRESS PROTEIN UP12"/>
    <property type="match status" value="1"/>
</dbReference>
<dbReference type="PANTHER" id="PTHR46268">
    <property type="entry name" value="STRESS RESPONSE PROTEIN NHAX"/>
    <property type="match status" value="1"/>
</dbReference>
<gene>
    <name evidence="3" type="ORF">SAMN05660236_0475</name>
</gene>
<proteinExistence type="inferred from homology"/>
<name>A0A1T5IWZ7_9BACT</name>
<sequence length="282" mass="31776">MKRILVPCDFSPTAVQAFELAAEIATISRGEVLVLHAIEFVAAYETSFVAQPYTFNATVIEELEKDAQKNFDEMMRSHRTDPIPVHFYTDHGPIIDTIQQFITDNEIDLVVMGTHGASGMKELFVGSNAEKIVRLSPVPVFSIKSPASLSSIHKIVFPTLPDLHQSHFVNKIKELQKFLDAHLYLLYVNTLANSMEERTITASLNDYIRHYGFNNYTLNIINDTNEENGIIRFSEEINADMIAMATHGRKGLAHFISGSIAEDVVNHVQCPVWTYTLKHHDS</sequence>
<comment type="similarity">
    <text evidence="1">Belongs to the universal stress protein A family.</text>
</comment>
<dbReference type="SUPFAM" id="SSF52402">
    <property type="entry name" value="Adenine nucleotide alpha hydrolases-like"/>
    <property type="match status" value="2"/>
</dbReference>
<dbReference type="STRING" id="688867.SAMN05660236_0475"/>
<dbReference type="InterPro" id="IPR014729">
    <property type="entry name" value="Rossmann-like_a/b/a_fold"/>
</dbReference>
<evidence type="ECO:0000313" key="4">
    <source>
        <dbReference type="Proteomes" id="UP000190961"/>
    </source>
</evidence>
<reference evidence="3 4" key="1">
    <citation type="submission" date="2017-02" db="EMBL/GenBank/DDBJ databases">
        <authorList>
            <person name="Peterson S.W."/>
        </authorList>
    </citation>
    <scope>NUCLEOTIDE SEQUENCE [LARGE SCALE GENOMIC DNA]</scope>
    <source>
        <strain evidence="3 4">DSM 25262</strain>
    </source>
</reference>
<dbReference type="RefSeq" id="WP_079685098.1">
    <property type="nucleotide sequence ID" value="NZ_FUZU01000001.1"/>
</dbReference>